<reference evidence="1" key="1">
    <citation type="journal article" date="2022" name="bioRxiv">
        <title>Sequencing and chromosome-scale assembly of the giantPleurodeles waltlgenome.</title>
        <authorList>
            <person name="Brown T."/>
            <person name="Elewa A."/>
            <person name="Iarovenko S."/>
            <person name="Subramanian E."/>
            <person name="Araus A.J."/>
            <person name="Petzold A."/>
            <person name="Susuki M."/>
            <person name="Suzuki K.-i.T."/>
            <person name="Hayashi T."/>
            <person name="Toyoda A."/>
            <person name="Oliveira C."/>
            <person name="Osipova E."/>
            <person name="Leigh N.D."/>
            <person name="Simon A."/>
            <person name="Yun M.H."/>
        </authorList>
    </citation>
    <scope>NUCLEOTIDE SEQUENCE</scope>
    <source>
        <strain evidence="1">20211129_DDA</strain>
        <tissue evidence="1">Liver</tissue>
    </source>
</reference>
<dbReference type="AlphaFoldDB" id="A0AAV7QIY8"/>
<sequence>MHGVYGQRVITLSCGPCIQRLPECRRLYVRTLKMERGLRPDPIERFGSPIIDRRWRAP</sequence>
<keyword evidence="2" id="KW-1185">Reference proteome</keyword>
<evidence type="ECO:0000313" key="1">
    <source>
        <dbReference type="EMBL" id="KAJ1140517.1"/>
    </source>
</evidence>
<proteinExistence type="predicted"/>
<accession>A0AAV7QIY8</accession>
<dbReference type="EMBL" id="JANPWB010000010">
    <property type="protein sequence ID" value="KAJ1140517.1"/>
    <property type="molecule type" value="Genomic_DNA"/>
</dbReference>
<evidence type="ECO:0000313" key="2">
    <source>
        <dbReference type="Proteomes" id="UP001066276"/>
    </source>
</evidence>
<organism evidence="1 2">
    <name type="scientific">Pleurodeles waltl</name>
    <name type="common">Iberian ribbed newt</name>
    <dbReference type="NCBI Taxonomy" id="8319"/>
    <lineage>
        <taxon>Eukaryota</taxon>
        <taxon>Metazoa</taxon>
        <taxon>Chordata</taxon>
        <taxon>Craniata</taxon>
        <taxon>Vertebrata</taxon>
        <taxon>Euteleostomi</taxon>
        <taxon>Amphibia</taxon>
        <taxon>Batrachia</taxon>
        <taxon>Caudata</taxon>
        <taxon>Salamandroidea</taxon>
        <taxon>Salamandridae</taxon>
        <taxon>Pleurodelinae</taxon>
        <taxon>Pleurodeles</taxon>
    </lineage>
</organism>
<dbReference type="Proteomes" id="UP001066276">
    <property type="component" value="Chromosome 6"/>
</dbReference>
<comment type="caution">
    <text evidence="1">The sequence shown here is derived from an EMBL/GenBank/DDBJ whole genome shotgun (WGS) entry which is preliminary data.</text>
</comment>
<gene>
    <name evidence="1" type="ORF">NDU88_006868</name>
</gene>
<protein>
    <submittedName>
        <fullName evidence="1">Uncharacterized protein</fullName>
    </submittedName>
</protein>
<name>A0AAV7QIY8_PLEWA</name>
<feature type="non-terminal residue" evidence="1">
    <location>
        <position position="58"/>
    </location>
</feature>